<name>A0A210QPY0_MIZYE</name>
<dbReference type="EMBL" id="NEDP02002470">
    <property type="protein sequence ID" value="OWF50779.1"/>
    <property type="molecule type" value="Genomic_DNA"/>
</dbReference>
<organism evidence="2 3">
    <name type="scientific">Mizuhopecten yessoensis</name>
    <name type="common">Japanese scallop</name>
    <name type="synonym">Patinopecten yessoensis</name>
    <dbReference type="NCBI Taxonomy" id="6573"/>
    <lineage>
        <taxon>Eukaryota</taxon>
        <taxon>Metazoa</taxon>
        <taxon>Spiralia</taxon>
        <taxon>Lophotrochozoa</taxon>
        <taxon>Mollusca</taxon>
        <taxon>Bivalvia</taxon>
        <taxon>Autobranchia</taxon>
        <taxon>Pteriomorphia</taxon>
        <taxon>Pectinida</taxon>
        <taxon>Pectinoidea</taxon>
        <taxon>Pectinidae</taxon>
        <taxon>Mizuhopecten</taxon>
    </lineage>
</organism>
<reference evidence="2 3" key="1">
    <citation type="journal article" date="2017" name="Nat. Ecol. Evol.">
        <title>Scallop genome provides insights into evolution of bilaterian karyotype and development.</title>
        <authorList>
            <person name="Wang S."/>
            <person name="Zhang J."/>
            <person name="Jiao W."/>
            <person name="Li J."/>
            <person name="Xun X."/>
            <person name="Sun Y."/>
            <person name="Guo X."/>
            <person name="Huan P."/>
            <person name="Dong B."/>
            <person name="Zhang L."/>
            <person name="Hu X."/>
            <person name="Sun X."/>
            <person name="Wang J."/>
            <person name="Zhao C."/>
            <person name="Wang Y."/>
            <person name="Wang D."/>
            <person name="Huang X."/>
            <person name="Wang R."/>
            <person name="Lv J."/>
            <person name="Li Y."/>
            <person name="Zhang Z."/>
            <person name="Liu B."/>
            <person name="Lu W."/>
            <person name="Hui Y."/>
            <person name="Liang J."/>
            <person name="Zhou Z."/>
            <person name="Hou R."/>
            <person name="Li X."/>
            <person name="Liu Y."/>
            <person name="Li H."/>
            <person name="Ning X."/>
            <person name="Lin Y."/>
            <person name="Zhao L."/>
            <person name="Xing Q."/>
            <person name="Dou J."/>
            <person name="Li Y."/>
            <person name="Mao J."/>
            <person name="Guo H."/>
            <person name="Dou H."/>
            <person name="Li T."/>
            <person name="Mu C."/>
            <person name="Jiang W."/>
            <person name="Fu Q."/>
            <person name="Fu X."/>
            <person name="Miao Y."/>
            <person name="Liu J."/>
            <person name="Yu Q."/>
            <person name="Li R."/>
            <person name="Liao H."/>
            <person name="Li X."/>
            <person name="Kong Y."/>
            <person name="Jiang Z."/>
            <person name="Chourrout D."/>
            <person name="Li R."/>
            <person name="Bao Z."/>
        </authorList>
    </citation>
    <scope>NUCLEOTIDE SEQUENCE [LARGE SCALE GENOMIC DNA]</scope>
    <source>
        <strain evidence="2 3">PY_sf001</strain>
    </source>
</reference>
<dbReference type="Proteomes" id="UP000242188">
    <property type="component" value="Unassembled WGS sequence"/>
</dbReference>
<gene>
    <name evidence="2" type="ORF">KP79_PYT00833</name>
</gene>
<dbReference type="AlphaFoldDB" id="A0A210QPY0"/>
<proteinExistence type="predicted"/>
<sequence>MDSGDSSDDYQRHRQRSRSPQRHKLKSDGSHSLLNSPEVLKITNGRTVGSKNGFSIVWWVMRWSTPIHSRALLGSQN</sequence>
<evidence type="ECO:0000313" key="3">
    <source>
        <dbReference type="Proteomes" id="UP000242188"/>
    </source>
</evidence>
<feature type="region of interest" description="Disordered" evidence="1">
    <location>
        <begin position="1"/>
        <end position="39"/>
    </location>
</feature>
<protein>
    <submittedName>
        <fullName evidence="2">Uncharacterized protein</fullName>
    </submittedName>
</protein>
<feature type="compositionally biased region" description="Basic residues" evidence="1">
    <location>
        <begin position="13"/>
        <end position="25"/>
    </location>
</feature>
<keyword evidence="3" id="KW-1185">Reference proteome</keyword>
<evidence type="ECO:0000313" key="2">
    <source>
        <dbReference type="EMBL" id="OWF50779.1"/>
    </source>
</evidence>
<evidence type="ECO:0000256" key="1">
    <source>
        <dbReference type="SAM" id="MobiDB-lite"/>
    </source>
</evidence>
<comment type="caution">
    <text evidence="2">The sequence shown here is derived from an EMBL/GenBank/DDBJ whole genome shotgun (WGS) entry which is preliminary data.</text>
</comment>
<accession>A0A210QPY0</accession>